<evidence type="ECO:0000256" key="3">
    <source>
        <dbReference type="ARBA" id="ARBA00022533"/>
    </source>
</evidence>
<dbReference type="EMBL" id="BMNY01000001">
    <property type="protein sequence ID" value="GGM67952.1"/>
    <property type="molecule type" value="Genomic_DNA"/>
</dbReference>
<dbReference type="PROSITE" id="PS51161">
    <property type="entry name" value="ATP_CONE"/>
    <property type="match status" value="2"/>
</dbReference>
<evidence type="ECO:0000256" key="9">
    <source>
        <dbReference type="RuleBase" id="RU003410"/>
    </source>
</evidence>
<dbReference type="Proteomes" id="UP000632195">
    <property type="component" value="Unassembled WGS sequence"/>
</dbReference>
<dbReference type="GO" id="GO:0009263">
    <property type="term" value="P:deoxyribonucleotide biosynthetic process"/>
    <property type="evidence" value="ECO:0007669"/>
    <property type="project" value="UniProtKB-KW"/>
</dbReference>
<dbReference type="Pfam" id="PF02867">
    <property type="entry name" value="Ribonuc_red_lgC"/>
    <property type="match status" value="1"/>
</dbReference>
<sequence length="878" mass="100307">MKDSIIKRDGTVVPFDRTKITRAIFKAMQSTGHGTWADAEDVTDHVLLELERVEGTPHVEQIQDMVEKALMTFSSNGESFADVAEAYILYRKQREIIREEKKRIGVLQPKRVSVDSGNSVQVELKLKPRTVTNRSGQKEPIDITKIREVIEKACEGLSGVDPIELELDSQIHFFDGISTKAIQETLIRVANEKASVERPNWTFVAARLLLHDLYKEARRNRHMDGNVYGHFPELVRYLTSIGRYDPRVLEEYGEEGLRVLGSYIKPERDLLFNYPGLKHLSDRYAIRGVDNEVLELPQEVFMGISAYLALAEKKEDRISWARKFYDVLSTLSITMATPTFANARRPNGQLSSCFVDTPDDSINGIFDGLTTFAKVSQNGGGMGVYIGKLRALGSDIRGYKNAGSGVIPWVRLYNDTAVSVNQLGQRAGAVSIWLDIWHKDIIDFLDIKTNNGDERRKAHDIFPGICVPDRFYRSLEKNETWYLFDPHEILQKKGWALEDSWGEEWERRYEECIRDQSISRKEIPALDLMALILKSLYETGGPFIFNRDTVNRMNPNKHAGMIYSSNLCTEICQNQSPTVRISSEEEDGQIVYRFQPGDLVVCNLSSINLGRTDTVEKLREVIPVQVRMLDNVITMNHLPLPQAVRTNMRYRAIGIGISGYHQHLAKKGIDWESEEHVRYADWLFEEINYIAIKASMELAKERGAYPLFKGSDWETGEYFRLRGYTDERWRQLAEDVRKHGIRNGYLFAIAPTGSTSVIAGSTAGVDPIFKPVYTEEKKGFLIKEVAPDLSPETLRFYKSAHQIDQMWSLRAAAARQRHIDQSQSINLYATPDMDEQKFLDLYYTAWKLGIKTLYYFRNFTPEEEKISQAAPVCESCSS</sequence>
<organism evidence="11 12">
    <name type="scientific">Thermogymnomonas acidicola</name>
    <dbReference type="NCBI Taxonomy" id="399579"/>
    <lineage>
        <taxon>Archaea</taxon>
        <taxon>Methanobacteriati</taxon>
        <taxon>Thermoplasmatota</taxon>
        <taxon>Thermoplasmata</taxon>
        <taxon>Thermoplasmatales</taxon>
        <taxon>Thermogymnomonas</taxon>
    </lineage>
</organism>
<protein>
    <recommendedName>
        <fullName evidence="2 9">Ribonucleoside-diphosphate reductase</fullName>
        <ecNumber evidence="2 9">1.17.4.1</ecNumber>
    </recommendedName>
</protein>
<dbReference type="GO" id="GO:0005524">
    <property type="term" value="F:ATP binding"/>
    <property type="evidence" value="ECO:0007669"/>
    <property type="project" value="UniProtKB-UniRule"/>
</dbReference>
<dbReference type="InterPro" id="IPR005144">
    <property type="entry name" value="ATP-cone_dom"/>
</dbReference>
<dbReference type="InterPro" id="IPR000788">
    <property type="entry name" value="RNR_lg_C"/>
</dbReference>
<dbReference type="Gene3D" id="3.20.70.20">
    <property type="match status" value="1"/>
</dbReference>
<comment type="catalytic activity">
    <reaction evidence="9">
        <text>a 2'-deoxyribonucleoside 5'-diphosphate + [thioredoxin]-disulfide + H2O = a ribonucleoside 5'-diphosphate + [thioredoxin]-dithiol</text>
        <dbReference type="Rhea" id="RHEA:23252"/>
        <dbReference type="Rhea" id="RHEA-COMP:10698"/>
        <dbReference type="Rhea" id="RHEA-COMP:10700"/>
        <dbReference type="ChEBI" id="CHEBI:15377"/>
        <dbReference type="ChEBI" id="CHEBI:29950"/>
        <dbReference type="ChEBI" id="CHEBI:50058"/>
        <dbReference type="ChEBI" id="CHEBI:57930"/>
        <dbReference type="ChEBI" id="CHEBI:73316"/>
        <dbReference type="EC" id="1.17.4.1"/>
    </reaction>
</comment>
<keyword evidence="5 8" id="KW-0067">ATP-binding</keyword>
<evidence type="ECO:0000256" key="8">
    <source>
        <dbReference type="PROSITE-ProRule" id="PRU00492"/>
    </source>
</evidence>
<keyword evidence="7 9" id="KW-0215">Deoxyribonucleotide synthesis</keyword>
<evidence type="ECO:0000313" key="11">
    <source>
        <dbReference type="EMBL" id="GGM67952.1"/>
    </source>
</evidence>
<dbReference type="RefSeq" id="WP_229657412.1">
    <property type="nucleotide sequence ID" value="NZ_BMNY01000001.1"/>
</dbReference>
<dbReference type="InterPro" id="IPR008926">
    <property type="entry name" value="RNR_R1-su_N"/>
</dbReference>
<dbReference type="FunFam" id="3.20.70.20:FF:000014">
    <property type="entry name" value="Ribonucleoside-diphosphate reductase"/>
    <property type="match status" value="1"/>
</dbReference>
<dbReference type="PANTHER" id="PTHR11573:SF6">
    <property type="entry name" value="RIBONUCLEOSIDE-DIPHOSPHATE REDUCTASE LARGE SUBUNIT"/>
    <property type="match status" value="1"/>
</dbReference>
<dbReference type="SUPFAM" id="SSF48168">
    <property type="entry name" value="R1 subunit of ribonucleotide reductase, N-terminal domain"/>
    <property type="match status" value="1"/>
</dbReference>
<feature type="domain" description="ATP-cone" evidence="10">
    <location>
        <begin position="129"/>
        <end position="219"/>
    </location>
</feature>
<dbReference type="GO" id="GO:0005971">
    <property type="term" value="C:ribonucleoside-diphosphate reductase complex"/>
    <property type="evidence" value="ECO:0007669"/>
    <property type="project" value="TreeGrafter"/>
</dbReference>
<dbReference type="PRINTS" id="PR01183">
    <property type="entry name" value="RIBORDTASEM1"/>
</dbReference>
<dbReference type="EC" id="1.17.4.1" evidence="2 9"/>
<evidence type="ECO:0000256" key="2">
    <source>
        <dbReference type="ARBA" id="ARBA00012274"/>
    </source>
</evidence>
<dbReference type="PANTHER" id="PTHR11573">
    <property type="entry name" value="RIBONUCLEOSIDE-DIPHOSPHATE REDUCTASE LARGE CHAIN"/>
    <property type="match status" value="1"/>
</dbReference>
<dbReference type="GO" id="GO:0004748">
    <property type="term" value="F:ribonucleoside-diphosphate reductase activity, thioredoxin disulfide as acceptor"/>
    <property type="evidence" value="ECO:0007669"/>
    <property type="project" value="UniProtKB-EC"/>
</dbReference>
<feature type="domain" description="ATP-cone" evidence="10">
    <location>
        <begin position="3"/>
        <end position="98"/>
    </location>
</feature>
<keyword evidence="4 8" id="KW-0547">Nucleotide-binding</keyword>
<reference evidence="11" key="1">
    <citation type="journal article" date="2014" name="Int. J. Syst. Evol. Microbiol.">
        <title>Complete genome sequence of Corynebacterium casei LMG S-19264T (=DSM 44701T), isolated from a smear-ripened cheese.</title>
        <authorList>
            <consortium name="US DOE Joint Genome Institute (JGI-PGF)"/>
            <person name="Walter F."/>
            <person name="Albersmeier A."/>
            <person name="Kalinowski J."/>
            <person name="Ruckert C."/>
        </authorList>
    </citation>
    <scope>NUCLEOTIDE SEQUENCE</scope>
    <source>
        <strain evidence="11">JCM 13583</strain>
    </source>
</reference>
<reference evidence="11" key="2">
    <citation type="submission" date="2022-09" db="EMBL/GenBank/DDBJ databases">
        <authorList>
            <person name="Sun Q."/>
            <person name="Ohkuma M."/>
        </authorList>
    </citation>
    <scope>NUCLEOTIDE SEQUENCE</scope>
    <source>
        <strain evidence="11">JCM 13583</strain>
    </source>
</reference>
<keyword evidence="6 9" id="KW-0560">Oxidoreductase</keyword>
<dbReference type="InterPro" id="IPR013346">
    <property type="entry name" value="NrdE_NrdA_C"/>
</dbReference>
<dbReference type="Pfam" id="PF00317">
    <property type="entry name" value="Ribonuc_red_lgN"/>
    <property type="match status" value="1"/>
</dbReference>
<name>A0AA37BQI0_9ARCH</name>
<keyword evidence="3" id="KW-0021">Allosteric enzyme</keyword>
<evidence type="ECO:0000256" key="4">
    <source>
        <dbReference type="ARBA" id="ARBA00022741"/>
    </source>
</evidence>
<evidence type="ECO:0000256" key="5">
    <source>
        <dbReference type="ARBA" id="ARBA00022840"/>
    </source>
</evidence>
<accession>A0AA37BQI0</accession>
<dbReference type="InterPro" id="IPR013509">
    <property type="entry name" value="RNR_lsu_N"/>
</dbReference>
<evidence type="ECO:0000256" key="6">
    <source>
        <dbReference type="ARBA" id="ARBA00023002"/>
    </source>
</evidence>
<evidence type="ECO:0000313" key="12">
    <source>
        <dbReference type="Proteomes" id="UP000632195"/>
    </source>
</evidence>
<dbReference type="AlphaFoldDB" id="A0AA37BQI0"/>
<evidence type="ECO:0000259" key="10">
    <source>
        <dbReference type="PROSITE" id="PS51161"/>
    </source>
</evidence>
<proteinExistence type="inferred from homology"/>
<gene>
    <name evidence="11" type="primary">nrdE</name>
    <name evidence="11" type="ORF">GCM10007108_02470</name>
</gene>
<dbReference type="NCBIfam" id="TIGR02506">
    <property type="entry name" value="NrdE_NrdA"/>
    <property type="match status" value="1"/>
</dbReference>
<dbReference type="Pfam" id="PF03477">
    <property type="entry name" value="ATP-cone"/>
    <property type="match status" value="2"/>
</dbReference>
<dbReference type="CDD" id="cd01679">
    <property type="entry name" value="RNR_I"/>
    <property type="match status" value="1"/>
</dbReference>
<keyword evidence="12" id="KW-1185">Reference proteome</keyword>
<evidence type="ECO:0000256" key="7">
    <source>
        <dbReference type="ARBA" id="ARBA00023116"/>
    </source>
</evidence>
<comment type="similarity">
    <text evidence="1 9">Belongs to the ribonucleoside diphosphate reductase large chain family.</text>
</comment>
<comment type="caution">
    <text evidence="11">The sequence shown here is derived from an EMBL/GenBank/DDBJ whole genome shotgun (WGS) entry which is preliminary data.</text>
</comment>
<dbReference type="SUPFAM" id="SSF51998">
    <property type="entry name" value="PFL-like glycyl radical enzymes"/>
    <property type="match status" value="1"/>
</dbReference>
<comment type="function">
    <text evidence="9">Provides the precursors necessary for DNA synthesis. Catalyzes the biosynthesis of deoxyribonucleotides from the corresponding ribonucleotides.</text>
</comment>
<evidence type="ECO:0000256" key="1">
    <source>
        <dbReference type="ARBA" id="ARBA00010406"/>
    </source>
</evidence>
<dbReference type="InterPro" id="IPR039718">
    <property type="entry name" value="Rrm1"/>
</dbReference>